<dbReference type="Proteomes" id="UP001164761">
    <property type="component" value="Chromosome"/>
</dbReference>
<name>A0ABY6ZM30_9BACL</name>
<gene>
    <name evidence="1" type="ORF">NZD89_09870</name>
</gene>
<reference evidence="1" key="1">
    <citation type="submission" date="2022-08" db="EMBL/GenBank/DDBJ databases">
        <title>Alicyclobacillus fastidiosus DSM 17978, complete genome.</title>
        <authorList>
            <person name="Wang Q."/>
            <person name="Cai R."/>
            <person name="Wang Z."/>
        </authorList>
    </citation>
    <scope>NUCLEOTIDE SEQUENCE</scope>
    <source>
        <strain evidence="1">DSM 17978</strain>
    </source>
</reference>
<dbReference type="RefSeq" id="WP_268007538.1">
    <property type="nucleotide sequence ID" value="NZ_BSUT01000001.1"/>
</dbReference>
<dbReference type="EMBL" id="CP104067">
    <property type="protein sequence ID" value="WAH43653.1"/>
    <property type="molecule type" value="Genomic_DNA"/>
</dbReference>
<evidence type="ECO:0000313" key="1">
    <source>
        <dbReference type="EMBL" id="WAH43653.1"/>
    </source>
</evidence>
<keyword evidence="2" id="KW-1185">Reference proteome</keyword>
<proteinExistence type="predicted"/>
<organism evidence="1 2">
    <name type="scientific">Alicyclobacillus fastidiosus</name>
    <dbReference type="NCBI Taxonomy" id="392011"/>
    <lineage>
        <taxon>Bacteria</taxon>
        <taxon>Bacillati</taxon>
        <taxon>Bacillota</taxon>
        <taxon>Bacilli</taxon>
        <taxon>Bacillales</taxon>
        <taxon>Alicyclobacillaceae</taxon>
        <taxon>Alicyclobacillus</taxon>
    </lineage>
</organism>
<evidence type="ECO:0000313" key="2">
    <source>
        <dbReference type="Proteomes" id="UP001164761"/>
    </source>
</evidence>
<sequence>MINHEIHASHKCFVCDHNIPWTGDVFGNVIISHGNEVDATIAVSAQQGDYVECSVQLQCPECGGVNQFKVLHHR</sequence>
<accession>A0ABY6ZM30</accession>
<protein>
    <submittedName>
        <fullName evidence="1">Uncharacterized protein</fullName>
    </submittedName>
</protein>